<dbReference type="EMBL" id="MGHL01000019">
    <property type="protein sequence ID" value="OGM68722.1"/>
    <property type="molecule type" value="Genomic_DNA"/>
</dbReference>
<protein>
    <recommendedName>
        <fullName evidence="1">Putative phage metallopeptidase domain-containing protein</fullName>
    </recommendedName>
</protein>
<organism evidence="2 3">
    <name type="scientific">Candidatus Woesebacteria bacterium RIFCSPLOWO2_01_FULL_44_14</name>
    <dbReference type="NCBI Taxonomy" id="1802525"/>
    <lineage>
        <taxon>Bacteria</taxon>
        <taxon>Candidatus Woeseibacteriota</taxon>
    </lineage>
</organism>
<evidence type="ECO:0000259" key="1">
    <source>
        <dbReference type="Pfam" id="PF18894"/>
    </source>
</evidence>
<accession>A0A1F8BXE9</accession>
<reference evidence="2 3" key="1">
    <citation type="journal article" date="2016" name="Nat. Commun.">
        <title>Thousands of microbial genomes shed light on interconnected biogeochemical processes in an aquifer system.</title>
        <authorList>
            <person name="Anantharaman K."/>
            <person name="Brown C.T."/>
            <person name="Hug L.A."/>
            <person name="Sharon I."/>
            <person name="Castelle C.J."/>
            <person name="Probst A.J."/>
            <person name="Thomas B.C."/>
            <person name="Singh A."/>
            <person name="Wilkins M.J."/>
            <person name="Karaoz U."/>
            <person name="Brodie E.L."/>
            <person name="Williams K.H."/>
            <person name="Hubbard S.S."/>
            <person name="Banfield J.F."/>
        </authorList>
    </citation>
    <scope>NUCLEOTIDE SEQUENCE [LARGE SCALE GENOMIC DNA]</scope>
</reference>
<proteinExistence type="predicted"/>
<dbReference type="STRING" id="1802525.A2975_05490"/>
<dbReference type="Proteomes" id="UP000178429">
    <property type="component" value="Unassembled WGS sequence"/>
</dbReference>
<sequence>MVGKIGVYWIETSRIFCIRSENSTSRAMARIWGLNNIWQKALKQDPAYVLEVISERFDRLPQHKQDEILIHELAHVPRNFSGALLPHSRRRGSFHDKLKIMLAAYKKL</sequence>
<gene>
    <name evidence="2" type="ORF">A2975_05490</name>
</gene>
<dbReference type="Pfam" id="PF18894">
    <property type="entry name" value="PhageMetallopep"/>
    <property type="match status" value="1"/>
</dbReference>
<evidence type="ECO:0000313" key="3">
    <source>
        <dbReference type="Proteomes" id="UP000178429"/>
    </source>
</evidence>
<name>A0A1F8BXE9_9BACT</name>
<comment type="caution">
    <text evidence="2">The sequence shown here is derived from an EMBL/GenBank/DDBJ whole genome shotgun (WGS) entry which is preliminary data.</text>
</comment>
<evidence type="ECO:0000313" key="2">
    <source>
        <dbReference type="EMBL" id="OGM68722.1"/>
    </source>
</evidence>
<dbReference type="AlphaFoldDB" id="A0A1F8BXE9"/>
<dbReference type="InterPro" id="IPR043998">
    <property type="entry name" value="Put_Metallopep"/>
</dbReference>
<feature type="domain" description="Putative phage metallopeptidase" evidence="1">
    <location>
        <begin position="13"/>
        <end position="88"/>
    </location>
</feature>